<evidence type="ECO:0000313" key="2">
    <source>
        <dbReference type="Proteomes" id="UP001232117"/>
    </source>
</evidence>
<dbReference type="RefSeq" id="WP_264534293.1">
    <property type="nucleotide sequence ID" value="NZ_CP092332.1"/>
</dbReference>
<organism evidence="1 2">
    <name type="scientific">Flavobacterium keumense</name>
    <dbReference type="NCBI Taxonomy" id="1306518"/>
    <lineage>
        <taxon>Bacteria</taxon>
        <taxon>Pseudomonadati</taxon>
        <taxon>Bacteroidota</taxon>
        <taxon>Flavobacteriia</taxon>
        <taxon>Flavobacteriales</taxon>
        <taxon>Flavobacteriaceae</taxon>
        <taxon>Flavobacterium</taxon>
    </lineage>
</organism>
<accession>A0ABY8N6D4</accession>
<evidence type="ECO:0000313" key="1">
    <source>
        <dbReference type="EMBL" id="WGK95092.1"/>
    </source>
</evidence>
<reference evidence="1 2" key="1">
    <citation type="submission" date="2022-02" db="EMBL/GenBank/DDBJ databases">
        <authorList>
            <person name="Cha I.-T."/>
            <person name="Lee K.-E."/>
            <person name="Park S.-J."/>
        </authorList>
    </citation>
    <scope>NUCLEOTIDE SEQUENCE [LARGE SCALE GENOMIC DNA]</scope>
    <source>
        <strain evidence="1 2">K3R-10</strain>
    </source>
</reference>
<dbReference type="Proteomes" id="UP001232117">
    <property type="component" value="Chromosome"/>
</dbReference>
<dbReference type="EMBL" id="CP092332">
    <property type="protein sequence ID" value="WGK95092.1"/>
    <property type="molecule type" value="Genomic_DNA"/>
</dbReference>
<proteinExistence type="predicted"/>
<protein>
    <submittedName>
        <fullName evidence="1">Uncharacterized protein</fullName>
    </submittedName>
</protein>
<gene>
    <name evidence="1" type="ORF">MG292_02370</name>
</gene>
<keyword evidence="2" id="KW-1185">Reference proteome</keyword>
<name>A0ABY8N6D4_9FLAO</name>
<sequence>MSKSIEKQKKRYGLLFCIFFTSLIFSQEATKSRSFSGATTITNNGISLLPTFSLGKPAAIFDFSIKGKKWSFDPQLRFSLEGKPWSFIFWGRYKAVNDSRFKLSFGAHPAIAFKQEKIQLLNGDFKTIMNAYRYTATEIAPSFTLSKNCSIGMYYLYSHGWDPGTTLNTHFITLNSTISNLKLVKGIDLKVQPQLYYLKMDSKEGYYFSSTMTLSTPLIPLTLSSIVNKAIATSISGKDSIWNLSLSYSY</sequence>
<reference evidence="1 2" key="2">
    <citation type="submission" date="2023-06" db="EMBL/GenBank/DDBJ databases">
        <title>Complete Genome Sequence of Flavobacterium keumense K3R-10.</title>
        <authorList>
            <person name="Jeong H."/>
            <person name="Jhang S.Y."/>
            <person name="Kim J.N."/>
        </authorList>
    </citation>
    <scope>NUCLEOTIDE SEQUENCE [LARGE SCALE GENOMIC DNA]</scope>
    <source>
        <strain evidence="1 2">K3R-10</strain>
    </source>
</reference>